<evidence type="ECO:0000313" key="4">
    <source>
        <dbReference type="Proteomes" id="UP000604046"/>
    </source>
</evidence>
<dbReference type="OrthoDB" id="421947at2759"/>
<gene>
    <name evidence="3" type="ORF">SNAT2548_LOCUS15776</name>
</gene>
<feature type="chain" id="PRO_5032840591" evidence="2">
    <location>
        <begin position="26"/>
        <end position="722"/>
    </location>
</feature>
<accession>A0A812NCH5</accession>
<protein>
    <submittedName>
        <fullName evidence="3">Uncharacterized protein</fullName>
    </submittedName>
</protein>
<proteinExistence type="predicted"/>
<dbReference type="AlphaFoldDB" id="A0A812NCH5"/>
<feature type="transmembrane region" description="Helical" evidence="1">
    <location>
        <begin position="199"/>
        <end position="219"/>
    </location>
</feature>
<feature type="transmembrane region" description="Helical" evidence="1">
    <location>
        <begin position="97"/>
        <end position="117"/>
    </location>
</feature>
<organism evidence="3 4">
    <name type="scientific">Symbiodinium natans</name>
    <dbReference type="NCBI Taxonomy" id="878477"/>
    <lineage>
        <taxon>Eukaryota</taxon>
        <taxon>Sar</taxon>
        <taxon>Alveolata</taxon>
        <taxon>Dinophyceae</taxon>
        <taxon>Suessiales</taxon>
        <taxon>Symbiodiniaceae</taxon>
        <taxon>Symbiodinium</taxon>
    </lineage>
</organism>
<sequence>MKLAPSLLGVLTGLLLAVVHVPGNAERNAQPFCCKVTGCAMLLGLCTYIVEFQWHWLYTPDCNSGGIRHRWLSLLDCAGMVILGLYCAVKRHPTSGYVYDALWCVYGFSATSLLYIAMDIYMECDWQDLSQLTAALALTTEAVLFGWVARLFQVRMQSAGDDSLTSSNAWVYTMVITFQGNVELVLIESFVRRDFRAFVVLHIASIAFKMMFLVIWISYTCLMVRSLCHSSRVLRLERRRTRGVARQQAHWATRIVRMEIVVSLLIGLTTFATWLVAVSFSIADMCCISDEETARWWGRVRTLLHRCDVMVNAVGVALLSGVLWRAPLPQANDLVKVEERSRIRSGSSFSYLEDSHEYGAKAAELAGRGFHLHSLLDFWGLLLEGAVMPGFCPERSTTCDVVRGAIIPLSRTGTRGFALSSKWNRGEALVPQHMVTHAWSNTFANLSAAIVADALGQETYGDLVQRLGTKTGLAGIVSELPAEKLDSTYWVCAFSINQHATICHSFGPSPANTAGDAWLAWDRKTRDSVTGERYPLCSCLEPKTSHDFVACEVNKFDSTMFLLTRKVAGVAQVVVVDPHFDVLYRAWCVAEIVEGNILGIPARIAVFSKDAVDENYERLLLLDVRDCEASVQRDKDMILSKIADVDVFNLRLQQLVFSAQGLFGGWLDGIERSKHVAAIVKRSTLSLEMAQKSMPMICCFRGSLGSDSESVSSESDASCSSV</sequence>
<feature type="signal peptide" evidence="2">
    <location>
        <begin position="1"/>
        <end position="25"/>
    </location>
</feature>
<keyword evidence="4" id="KW-1185">Reference proteome</keyword>
<reference evidence="3" key="1">
    <citation type="submission" date="2021-02" db="EMBL/GenBank/DDBJ databases">
        <authorList>
            <person name="Dougan E. K."/>
            <person name="Rhodes N."/>
            <person name="Thang M."/>
            <person name="Chan C."/>
        </authorList>
    </citation>
    <scope>NUCLEOTIDE SEQUENCE</scope>
</reference>
<comment type="caution">
    <text evidence="3">The sequence shown here is derived from an EMBL/GenBank/DDBJ whole genome shotgun (WGS) entry which is preliminary data.</text>
</comment>
<feature type="transmembrane region" description="Helical" evidence="1">
    <location>
        <begin position="41"/>
        <end position="59"/>
    </location>
</feature>
<evidence type="ECO:0000313" key="3">
    <source>
        <dbReference type="EMBL" id="CAE7299826.1"/>
    </source>
</evidence>
<evidence type="ECO:0000256" key="1">
    <source>
        <dbReference type="SAM" id="Phobius"/>
    </source>
</evidence>
<feature type="transmembrane region" description="Helical" evidence="1">
    <location>
        <begin position="169"/>
        <end position="187"/>
    </location>
</feature>
<keyword evidence="1" id="KW-0812">Transmembrane</keyword>
<feature type="transmembrane region" description="Helical" evidence="1">
    <location>
        <begin position="260"/>
        <end position="282"/>
    </location>
</feature>
<feature type="transmembrane region" description="Helical" evidence="1">
    <location>
        <begin position="71"/>
        <end position="91"/>
    </location>
</feature>
<keyword evidence="1" id="KW-1133">Transmembrane helix</keyword>
<evidence type="ECO:0000256" key="2">
    <source>
        <dbReference type="SAM" id="SignalP"/>
    </source>
</evidence>
<name>A0A812NCH5_9DINO</name>
<dbReference type="EMBL" id="CAJNDS010002064">
    <property type="protein sequence ID" value="CAE7299826.1"/>
    <property type="molecule type" value="Genomic_DNA"/>
</dbReference>
<keyword evidence="1" id="KW-0472">Membrane</keyword>
<dbReference type="Proteomes" id="UP000604046">
    <property type="component" value="Unassembled WGS sequence"/>
</dbReference>
<feature type="transmembrane region" description="Helical" evidence="1">
    <location>
        <begin position="303"/>
        <end position="324"/>
    </location>
</feature>
<keyword evidence="2" id="KW-0732">Signal</keyword>